<sequence length="102" mass="11767">MSTLKLLQEQQGRAVIKPAGFKDSQRNDQSTDFPHSQYFQIHFQQMHENIRDVQDELKQLRHNVAGLDVKLDQLTALLIDRQATLSSHSYPAAQQNSNKSRH</sequence>
<dbReference type="AlphaFoldDB" id="A0A2S6GIT5"/>
<name>A0A2S6GIT5_9GAMM</name>
<organism evidence="2 3">
    <name type="scientific">Methylobacter tundripaludum</name>
    <dbReference type="NCBI Taxonomy" id="173365"/>
    <lineage>
        <taxon>Bacteria</taxon>
        <taxon>Pseudomonadati</taxon>
        <taxon>Pseudomonadota</taxon>
        <taxon>Gammaproteobacteria</taxon>
        <taxon>Methylococcales</taxon>
        <taxon>Methylococcaceae</taxon>
        <taxon>Methylobacter</taxon>
    </lineage>
</organism>
<feature type="coiled-coil region" evidence="1">
    <location>
        <begin position="43"/>
        <end position="77"/>
    </location>
</feature>
<keyword evidence="3" id="KW-1185">Reference proteome</keyword>
<dbReference type="EMBL" id="PTIY01000022">
    <property type="protein sequence ID" value="PPK65144.1"/>
    <property type="molecule type" value="Genomic_DNA"/>
</dbReference>
<comment type="caution">
    <text evidence="2">The sequence shown here is derived from an EMBL/GenBank/DDBJ whole genome shotgun (WGS) entry which is preliminary data.</text>
</comment>
<dbReference type="RefSeq" id="WP_104425266.1">
    <property type="nucleotide sequence ID" value="NZ_PTIY01000022.1"/>
</dbReference>
<dbReference type="Proteomes" id="UP000238071">
    <property type="component" value="Unassembled WGS sequence"/>
</dbReference>
<accession>A0A2S6GIT5</accession>
<evidence type="ECO:0000313" key="2">
    <source>
        <dbReference type="EMBL" id="PPK65144.1"/>
    </source>
</evidence>
<proteinExistence type="predicted"/>
<protein>
    <submittedName>
        <fullName evidence="2">Uncharacterized protein</fullName>
    </submittedName>
</protein>
<reference evidence="2 3" key="1">
    <citation type="submission" date="2018-02" db="EMBL/GenBank/DDBJ databases">
        <title>Subsurface microbial communities from deep shales in Ohio and West Virginia, USA.</title>
        <authorList>
            <person name="Wrighton K."/>
        </authorList>
    </citation>
    <scope>NUCLEOTIDE SEQUENCE [LARGE SCALE GENOMIC DNA]</scope>
    <source>
        <strain evidence="2 3">OWC-G53F</strain>
    </source>
</reference>
<gene>
    <name evidence="2" type="ORF">B0F88_12224</name>
</gene>
<evidence type="ECO:0000256" key="1">
    <source>
        <dbReference type="SAM" id="Coils"/>
    </source>
</evidence>
<keyword evidence="1" id="KW-0175">Coiled coil</keyword>
<evidence type="ECO:0000313" key="3">
    <source>
        <dbReference type="Proteomes" id="UP000238071"/>
    </source>
</evidence>
<dbReference type="OrthoDB" id="5570466at2"/>